<sequence length="143" mass="16270">MSASTHRNVDLLRPAPPRPATLDGIKIVGADQDITTAALWLRSHYPELIPERGFTVTVVPHIPGGLGDYQPSSGQMRIKSGQGVQGYIKTLAHELLHWHEREEGIMPFLATFLNFERGEEERLRWSRLLRQGHKVDRLMKRTI</sequence>
<reference evidence="1 2" key="1">
    <citation type="submission" date="2024-09" db="EMBL/GenBank/DDBJ databases">
        <authorList>
            <person name="Sun Q."/>
            <person name="Mori K."/>
        </authorList>
    </citation>
    <scope>NUCLEOTIDE SEQUENCE [LARGE SCALE GENOMIC DNA]</scope>
    <source>
        <strain evidence="1 2">KCTC 22789</strain>
    </source>
</reference>
<protein>
    <recommendedName>
        <fullName evidence="3">IrrE N-terminal-like domain-containing protein</fullName>
    </recommendedName>
</protein>
<feature type="non-terminal residue" evidence="1">
    <location>
        <position position="143"/>
    </location>
</feature>
<dbReference type="RefSeq" id="WP_377697546.1">
    <property type="nucleotide sequence ID" value="NZ_JBHLWE010000012.1"/>
</dbReference>
<dbReference type="Proteomes" id="UP001589799">
    <property type="component" value="Unassembled WGS sequence"/>
</dbReference>
<evidence type="ECO:0008006" key="3">
    <source>
        <dbReference type="Google" id="ProtNLM"/>
    </source>
</evidence>
<keyword evidence="2" id="KW-1185">Reference proteome</keyword>
<name>A0ABV6I0V1_9RHOB</name>
<comment type="caution">
    <text evidence="1">The sequence shown here is derived from an EMBL/GenBank/DDBJ whole genome shotgun (WGS) entry which is preliminary data.</text>
</comment>
<organism evidence="1 2">
    <name type="scientific">Paracoccus niistensis</name>
    <dbReference type="NCBI Taxonomy" id="632935"/>
    <lineage>
        <taxon>Bacteria</taxon>
        <taxon>Pseudomonadati</taxon>
        <taxon>Pseudomonadota</taxon>
        <taxon>Alphaproteobacteria</taxon>
        <taxon>Rhodobacterales</taxon>
        <taxon>Paracoccaceae</taxon>
        <taxon>Paracoccus</taxon>
    </lineage>
</organism>
<accession>A0ABV6I0V1</accession>
<evidence type="ECO:0000313" key="2">
    <source>
        <dbReference type="Proteomes" id="UP001589799"/>
    </source>
</evidence>
<evidence type="ECO:0000313" key="1">
    <source>
        <dbReference type="EMBL" id="MFC0339860.1"/>
    </source>
</evidence>
<gene>
    <name evidence="1" type="ORF">ACFFII_03660</name>
</gene>
<dbReference type="EMBL" id="JBHLWE010000012">
    <property type="protein sequence ID" value="MFC0339860.1"/>
    <property type="molecule type" value="Genomic_DNA"/>
</dbReference>
<proteinExistence type="predicted"/>